<accession>A0A195C9G2</accession>
<dbReference type="Proteomes" id="UP000078542">
    <property type="component" value="Unassembled WGS sequence"/>
</dbReference>
<organism evidence="2 3">
    <name type="scientific">Cyphomyrmex costatus</name>
    <dbReference type="NCBI Taxonomy" id="456900"/>
    <lineage>
        <taxon>Eukaryota</taxon>
        <taxon>Metazoa</taxon>
        <taxon>Ecdysozoa</taxon>
        <taxon>Arthropoda</taxon>
        <taxon>Hexapoda</taxon>
        <taxon>Insecta</taxon>
        <taxon>Pterygota</taxon>
        <taxon>Neoptera</taxon>
        <taxon>Endopterygota</taxon>
        <taxon>Hymenoptera</taxon>
        <taxon>Apocrita</taxon>
        <taxon>Aculeata</taxon>
        <taxon>Formicoidea</taxon>
        <taxon>Formicidae</taxon>
        <taxon>Myrmicinae</taxon>
        <taxon>Cyphomyrmex</taxon>
    </lineage>
</organism>
<feature type="compositionally biased region" description="Basic and acidic residues" evidence="1">
    <location>
        <begin position="97"/>
        <end position="109"/>
    </location>
</feature>
<proteinExistence type="predicted"/>
<dbReference type="EMBL" id="KQ978143">
    <property type="protein sequence ID" value="KYM96753.1"/>
    <property type="molecule type" value="Genomic_DNA"/>
</dbReference>
<name>A0A195C9G2_9HYME</name>
<reference evidence="2 3" key="1">
    <citation type="submission" date="2016-03" db="EMBL/GenBank/DDBJ databases">
        <title>Cyphomyrmex costatus WGS genome.</title>
        <authorList>
            <person name="Nygaard S."/>
            <person name="Hu H."/>
            <person name="Boomsma J."/>
            <person name="Zhang G."/>
        </authorList>
    </citation>
    <scope>NUCLEOTIDE SEQUENCE [LARGE SCALE GENOMIC DNA]</scope>
    <source>
        <strain evidence="2">MS0001</strain>
        <tissue evidence="2">Whole body</tissue>
    </source>
</reference>
<protein>
    <submittedName>
        <fullName evidence="2">Uncharacterized protein</fullName>
    </submittedName>
</protein>
<feature type="region of interest" description="Disordered" evidence="1">
    <location>
        <begin position="1"/>
        <end position="140"/>
    </location>
</feature>
<keyword evidence="3" id="KW-1185">Reference proteome</keyword>
<feature type="compositionally biased region" description="Basic and acidic residues" evidence="1">
    <location>
        <begin position="17"/>
        <end position="32"/>
    </location>
</feature>
<sequence length="140" mass="15047">MIDSRGYVIEPPSCVRKQREPGDKATDNHGRLIEYFPRPSRRNKTMTDKTAPSSREGTGEIREIQGGEGSGCGEATNDQAVLGSAPPTSGQSVKKQKSNEKKKTKERRTSNTSGTRGASDARKATGTCVGEVSPDEYKGS</sequence>
<evidence type="ECO:0000313" key="3">
    <source>
        <dbReference type="Proteomes" id="UP000078542"/>
    </source>
</evidence>
<dbReference type="AlphaFoldDB" id="A0A195C9G2"/>
<gene>
    <name evidence="2" type="ORF">ALC62_12545</name>
</gene>
<evidence type="ECO:0000256" key="1">
    <source>
        <dbReference type="SAM" id="MobiDB-lite"/>
    </source>
</evidence>
<evidence type="ECO:0000313" key="2">
    <source>
        <dbReference type="EMBL" id="KYM96753.1"/>
    </source>
</evidence>